<dbReference type="GO" id="GO:0032040">
    <property type="term" value="C:small-subunit processome"/>
    <property type="evidence" value="ECO:0007669"/>
    <property type="project" value="EnsemblFungi"/>
</dbReference>
<keyword evidence="3" id="KW-0677">Repeat</keyword>
<keyword evidence="2 5" id="KW-0853">WD repeat</keyword>
<dbReference type="SMART" id="SM00320">
    <property type="entry name" value="WD40"/>
    <property type="match status" value="6"/>
</dbReference>
<dbReference type="PANTHER" id="PTHR19865:SF0">
    <property type="entry name" value="U3 SMALL NUCLEOLAR RNA-INTERACTING PROTEIN 2"/>
    <property type="match status" value="1"/>
</dbReference>
<dbReference type="OrthoDB" id="189968at2759"/>
<sequence>MNNLSFMESLDIFKKVHLKKKETINKKRYFNKNHNSNEKKKNENTSLENNIEYNINKYLSSDDESVSKKRLKLAKQYIQKVQTEVGDYDFDAKNIDNDLISKKLNDNIIEHKRKVYLYIADDLEIYEQPASNFIQGHKLSVTSVAAYENYIYSVSKDGLLQKWDISDINNPKKLACALGGKRNDESFEGHISEITDVKVSSDGNCVVTCGKDRRIVVRNSSTLDIICTFKHHRDSVLALTFRKGTNQLYSCSSDRTIKFWSLDEMTYIQTLFGHQETIPDIASLSLERCISVGSRDRTARLWKIAEESQMIFKKEDEKNNEFQEGSIDCVTMIDENHFLTGSDNGNICLWSTYKKKPIFTVYCAHGYDSLKSSQYSAELNTSFPPFHKPRWITSLTSLSYSDIFLSGSWDGYIKLWKLSSDLKSFSLITENILPINGIINRLCVTKRGKRAENGIRIIAAIGKENRLGRWLKNENAKNGIKFFEIKKLKQKTQT</sequence>
<dbReference type="InterPro" id="IPR036322">
    <property type="entry name" value="WD40_repeat_dom_sf"/>
</dbReference>
<dbReference type="GO" id="GO:0034511">
    <property type="term" value="F:U3 snoRNA binding"/>
    <property type="evidence" value="ECO:0007669"/>
    <property type="project" value="EnsemblFungi"/>
</dbReference>
<evidence type="ECO:0000256" key="2">
    <source>
        <dbReference type="ARBA" id="ARBA00022574"/>
    </source>
</evidence>
<dbReference type="PROSITE" id="PS50294">
    <property type="entry name" value="WD_REPEATS_REGION"/>
    <property type="match status" value="1"/>
</dbReference>
<dbReference type="VEuPathDB" id="FungiDB:T552_01600"/>
<dbReference type="InterPro" id="IPR020472">
    <property type="entry name" value="WD40_PAC1"/>
</dbReference>
<dbReference type="RefSeq" id="XP_018226336.1">
    <property type="nucleotide sequence ID" value="XM_018370178.1"/>
</dbReference>
<feature type="repeat" description="WD" evidence="5">
    <location>
        <begin position="271"/>
        <end position="312"/>
    </location>
</feature>
<dbReference type="AlphaFoldDB" id="A0A0W4ZKS1"/>
<reference evidence="7" key="1">
    <citation type="journal article" date="2016" name="Nat. Commun.">
        <title>Genome analysis of three Pneumocystis species reveals adaptation mechanisms to life exclusively in mammalian hosts.</title>
        <authorList>
            <person name="Ma L."/>
            <person name="Chen Z."/>
            <person name="Huang D.W."/>
            <person name="Kutty G."/>
            <person name="Ishihara M."/>
            <person name="Wang H."/>
            <person name="Abouelleil A."/>
            <person name="Bishop L."/>
            <person name="Davey E."/>
            <person name="Deng R."/>
            <person name="Deng X."/>
            <person name="Fan L."/>
            <person name="Fantoni G."/>
            <person name="Fitzgerald M."/>
            <person name="Gogineni E."/>
            <person name="Goldberg J.M."/>
            <person name="Handley G."/>
            <person name="Hu X."/>
            <person name="Huber C."/>
            <person name="Jiao X."/>
            <person name="Jones K."/>
            <person name="Levin J.Z."/>
            <person name="Liu Y."/>
            <person name="Macdonald P."/>
            <person name="Melnikov A."/>
            <person name="Raley C."/>
            <person name="Sassi M."/>
            <person name="Sherman B.T."/>
            <person name="Song X."/>
            <person name="Sykes S."/>
            <person name="Tran B."/>
            <person name="Walsh L."/>
            <person name="Xia Y."/>
            <person name="Yang J."/>
            <person name="Young S."/>
            <person name="Zeng Q."/>
            <person name="Zheng X."/>
            <person name="Stephens R."/>
            <person name="Nusbaum C."/>
            <person name="Birren B.W."/>
            <person name="Azadi P."/>
            <person name="Lempicki R.A."/>
            <person name="Cuomo C.A."/>
            <person name="Kovacs J.A."/>
        </authorList>
    </citation>
    <scope>NUCLEOTIDE SEQUENCE [LARGE SCALE GENOMIC DNA]</scope>
    <source>
        <strain evidence="7">B80</strain>
    </source>
</reference>
<dbReference type="PANTHER" id="PTHR19865">
    <property type="entry name" value="U3 SMALL NUCLEOLAR RNA INTERACTING PROTEIN 2"/>
    <property type="match status" value="1"/>
</dbReference>
<proteinExistence type="predicted"/>
<keyword evidence="7" id="KW-1185">Reference proteome</keyword>
<dbReference type="InterPro" id="IPR015943">
    <property type="entry name" value="WD40/YVTN_repeat-like_dom_sf"/>
</dbReference>
<keyword evidence="4" id="KW-0539">Nucleus</keyword>
<dbReference type="GO" id="GO:0031428">
    <property type="term" value="C:box C/D methylation guide snoRNP complex"/>
    <property type="evidence" value="ECO:0007669"/>
    <property type="project" value="EnsemblFungi"/>
</dbReference>
<organism evidence="6 7">
    <name type="scientific">Pneumocystis carinii (strain B80)</name>
    <name type="common">Rat pneumocystis pneumonia agent</name>
    <name type="synonym">Pneumocystis carinii f. sp. carinii</name>
    <dbReference type="NCBI Taxonomy" id="1408658"/>
    <lineage>
        <taxon>Eukaryota</taxon>
        <taxon>Fungi</taxon>
        <taxon>Dikarya</taxon>
        <taxon>Ascomycota</taxon>
        <taxon>Taphrinomycotina</taxon>
        <taxon>Pneumocystomycetes</taxon>
        <taxon>Pneumocystaceae</taxon>
        <taxon>Pneumocystis</taxon>
    </lineage>
</organism>
<dbReference type="Pfam" id="PF00400">
    <property type="entry name" value="WD40"/>
    <property type="match status" value="6"/>
</dbReference>
<protein>
    <submittedName>
        <fullName evidence="6">Uncharacterized protein</fullName>
    </submittedName>
</protein>
<evidence type="ECO:0000313" key="6">
    <source>
        <dbReference type="EMBL" id="KTW28969.1"/>
    </source>
</evidence>
<gene>
    <name evidence="6" type="ORF">T552_01600</name>
</gene>
<dbReference type="FunFam" id="2.130.10.10:FF:000509">
    <property type="entry name" value="U3 small nucleolar RNA-interacting protein"/>
    <property type="match status" value="1"/>
</dbReference>
<dbReference type="GO" id="GO:0000472">
    <property type="term" value="P:endonucleolytic cleavage to generate mature 5'-end of SSU-rRNA from (SSU-rRNA, 5.8S rRNA, LSU-rRNA)"/>
    <property type="evidence" value="ECO:0007669"/>
    <property type="project" value="EnsemblFungi"/>
</dbReference>
<evidence type="ECO:0000256" key="3">
    <source>
        <dbReference type="ARBA" id="ARBA00022737"/>
    </source>
</evidence>
<evidence type="ECO:0000256" key="5">
    <source>
        <dbReference type="PROSITE-ProRule" id="PRU00221"/>
    </source>
</evidence>
<feature type="repeat" description="WD" evidence="5">
    <location>
        <begin position="134"/>
        <end position="173"/>
    </location>
</feature>
<dbReference type="GO" id="GO:0000447">
    <property type="term" value="P:endonucleolytic cleavage in ITS1 to separate SSU-rRNA from 5.8S rRNA and LSU-rRNA from tricistronic rRNA transcript (SSU-rRNA, 5.8S rRNA, LSU-rRNA)"/>
    <property type="evidence" value="ECO:0007669"/>
    <property type="project" value="EnsemblFungi"/>
</dbReference>
<dbReference type="SUPFAM" id="SSF50978">
    <property type="entry name" value="WD40 repeat-like"/>
    <property type="match status" value="1"/>
</dbReference>
<evidence type="ECO:0000256" key="4">
    <source>
        <dbReference type="ARBA" id="ARBA00023242"/>
    </source>
</evidence>
<dbReference type="GO" id="GO:0000480">
    <property type="term" value="P:endonucleolytic cleavage in 5'-ETS of tricistronic rRNA transcript (SSU-rRNA, 5.8S rRNA, LSU-rRNA)"/>
    <property type="evidence" value="ECO:0007669"/>
    <property type="project" value="EnsemblFungi"/>
</dbReference>
<dbReference type="Gene3D" id="2.130.10.10">
    <property type="entry name" value="YVTN repeat-like/Quinoprotein amine dehydrogenase"/>
    <property type="match status" value="1"/>
</dbReference>
<dbReference type="InterPro" id="IPR039241">
    <property type="entry name" value="Rrp9-like"/>
</dbReference>
<accession>A0A0W4ZKS1</accession>
<comment type="caution">
    <text evidence="6">The sequence shown here is derived from an EMBL/GenBank/DDBJ whole genome shotgun (WGS) entry which is preliminary data.</text>
</comment>
<evidence type="ECO:0000313" key="7">
    <source>
        <dbReference type="Proteomes" id="UP000054454"/>
    </source>
</evidence>
<evidence type="ECO:0000256" key="1">
    <source>
        <dbReference type="ARBA" id="ARBA00004123"/>
    </source>
</evidence>
<name>A0A0W4ZKS1_PNEC8</name>
<dbReference type="GeneID" id="28936381"/>
<dbReference type="PRINTS" id="PR00320">
    <property type="entry name" value="GPROTEINBRPT"/>
</dbReference>
<dbReference type="PROSITE" id="PS50082">
    <property type="entry name" value="WD_REPEATS_2"/>
    <property type="match status" value="3"/>
</dbReference>
<dbReference type="Proteomes" id="UP000054454">
    <property type="component" value="Unassembled WGS sequence"/>
</dbReference>
<feature type="repeat" description="WD" evidence="5">
    <location>
        <begin position="229"/>
        <end position="270"/>
    </location>
</feature>
<dbReference type="EMBL" id="LFVZ01000006">
    <property type="protein sequence ID" value="KTW28969.1"/>
    <property type="molecule type" value="Genomic_DNA"/>
</dbReference>
<comment type="subcellular location">
    <subcellularLocation>
        <location evidence="1">Nucleus</location>
    </subcellularLocation>
</comment>
<dbReference type="InterPro" id="IPR001680">
    <property type="entry name" value="WD40_rpt"/>
</dbReference>